<keyword evidence="10" id="KW-1185">Reference proteome</keyword>
<feature type="region of interest" description="Disordered" evidence="6">
    <location>
        <begin position="128"/>
        <end position="157"/>
    </location>
</feature>
<dbReference type="GO" id="GO:0000139">
    <property type="term" value="C:Golgi membrane"/>
    <property type="evidence" value="ECO:0007669"/>
    <property type="project" value="UniProtKB-SubCell"/>
</dbReference>
<reference evidence="9" key="1">
    <citation type="journal article" date="2022" name="Cell">
        <title>Repeat-based holocentromeres influence genome architecture and karyotype evolution.</title>
        <authorList>
            <person name="Hofstatter P.G."/>
            <person name="Thangavel G."/>
            <person name="Lux T."/>
            <person name="Neumann P."/>
            <person name="Vondrak T."/>
            <person name="Novak P."/>
            <person name="Zhang M."/>
            <person name="Costa L."/>
            <person name="Castellani M."/>
            <person name="Scott A."/>
            <person name="Toegelov H."/>
            <person name="Fuchs J."/>
            <person name="Mata-Sucre Y."/>
            <person name="Dias Y."/>
            <person name="Vanzela A.L.L."/>
            <person name="Huettel B."/>
            <person name="Almeida C.C.S."/>
            <person name="Simkova H."/>
            <person name="Souza G."/>
            <person name="Pedrosa-Harand A."/>
            <person name="Macas J."/>
            <person name="Mayer K.F.X."/>
            <person name="Houben A."/>
            <person name="Marques A."/>
        </authorList>
    </citation>
    <scope>NUCLEOTIDE SEQUENCE</scope>
    <source>
        <strain evidence="9">RhyBre1mFocal</strain>
    </source>
</reference>
<keyword evidence="3" id="KW-0328">Glycosyltransferase</keyword>
<gene>
    <name evidence="9" type="ORF">LUZ63_014834</name>
</gene>
<evidence type="ECO:0000256" key="7">
    <source>
        <dbReference type="SAM" id="Phobius"/>
    </source>
</evidence>
<keyword evidence="4" id="KW-0808">Transferase</keyword>
<keyword evidence="7" id="KW-0812">Transmembrane</keyword>
<evidence type="ECO:0000256" key="4">
    <source>
        <dbReference type="ARBA" id="ARBA00022679"/>
    </source>
</evidence>
<dbReference type="Proteomes" id="UP001151287">
    <property type="component" value="Unassembled WGS sequence"/>
</dbReference>
<feature type="compositionally biased region" description="Basic and acidic residues" evidence="6">
    <location>
        <begin position="144"/>
        <end position="157"/>
    </location>
</feature>
<evidence type="ECO:0000256" key="2">
    <source>
        <dbReference type="ARBA" id="ARBA00004881"/>
    </source>
</evidence>
<feature type="domain" description="Glycosyltransferase 61 catalytic" evidence="8">
    <location>
        <begin position="390"/>
        <end position="488"/>
    </location>
</feature>
<evidence type="ECO:0000256" key="6">
    <source>
        <dbReference type="SAM" id="MobiDB-lite"/>
    </source>
</evidence>
<organism evidence="9 10">
    <name type="scientific">Rhynchospora breviuscula</name>
    <dbReference type="NCBI Taxonomy" id="2022672"/>
    <lineage>
        <taxon>Eukaryota</taxon>
        <taxon>Viridiplantae</taxon>
        <taxon>Streptophyta</taxon>
        <taxon>Embryophyta</taxon>
        <taxon>Tracheophyta</taxon>
        <taxon>Spermatophyta</taxon>
        <taxon>Magnoliopsida</taxon>
        <taxon>Liliopsida</taxon>
        <taxon>Poales</taxon>
        <taxon>Cyperaceae</taxon>
        <taxon>Cyperoideae</taxon>
        <taxon>Rhynchosporeae</taxon>
        <taxon>Rhynchospora</taxon>
    </lineage>
</organism>
<keyword evidence="7" id="KW-1133">Transmembrane helix</keyword>
<evidence type="ECO:0000256" key="5">
    <source>
        <dbReference type="ARBA" id="ARBA00023180"/>
    </source>
</evidence>
<dbReference type="AlphaFoldDB" id="A0A9Q0CBT4"/>
<evidence type="ECO:0000313" key="9">
    <source>
        <dbReference type="EMBL" id="KAJ1690679.1"/>
    </source>
</evidence>
<evidence type="ECO:0000256" key="1">
    <source>
        <dbReference type="ARBA" id="ARBA00004323"/>
    </source>
</evidence>
<dbReference type="EMBL" id="JAMQYH010000004">
    <property type="protein sequence ID" value="KAJ1690679.1"/>
    <property type="molecule type" value="Genomic_DNA"/>
</dbReference>
<protein>
    <recommendedName>
        <fullName evidence="8">Glycosyltransferase 61 catalytic domain-containing protein</fullName>
    </recommendedName>
</protein>
<name>A0A9Q0CBT4_9POAL</name>
<evidence type="ECO:0000259" key="8">
    <source>
        <dbReference type="Pfam" id="PF04577"/>
    </source>
</evidence>
<feature type="transmembrane region" description="Helical" evidence="7">
    <location>
        <begin position="20"/>
        <end position="39"/>
    </location>
</feature>
<comment type="pathway">
    <text evidence="2">Glycan metabolism.</text>
</comment>
<dbReference type="InterPro" id="IPR049625">
    <property type="entry name" value="Glyco_transf_61_cat"/>
</dbReference>
<dbReference type="InterPro" id="IPR007657">
    <property type="entry name" value="Glycosyltransferase_61"/>
</dbReference>
<keyword evidence="5" id="KW-0325">Glycoprotein</keyword>
<keyword evidence="7" id="KW-0472">Membrane</keyword>
<evidence type="ECO:0000256" key="3">
    <source>
        <dbReference type="ARBA" id="ARBA00022676"/>
    </source>
</evidence>
<accession>A0A9Q0CBT4</accession>
<dbReference type="GO" id="GO:0016763">
    <property type="term" value="F:pentosyltransferase activity"/>
    <property type="evidence" value="ECO:0007669"/>
    <property type="project" value="UniProtKB-ARBA"/>
</dbReference>
<evidence type="ECO:0000313" key="10">
    <source>
        <dbReference type="Proteomes" id="UP001151287"/>
    </source>
</evidence>
<dbReference type="PANTHER" id="PTHR20961">
    <property type="entry name" value="GLYCOSYLTRANSFERASE"/>
    <property type="match status" value="1"/>
</dbReference>
<sequence length="583" mass="66302">MKPGERSKLLRNLRQESKRFRLLVVVIGFFLVTLTFIVVTKPEAILFADVGKKLSSDEATSSIVIEERTSVQRLDEIPRVDNPVVDASVRDNNEGTEVKGENEDNSPTKIQRNIAIQTKEEEGIQLQNTIGPDQFGNNNGNEGSEEKSEDKKEEVKHKVTLPTVSNYTINDSIDTKPDETTSTEVVALQTNEQTEPTLQAKSSTKHLCDFTNFRANVCDMEGEIVIHPNSSSIFFKEPAGSSRDEQWKIRPYPRKGDEVCLSHSSELTVKSTQTPPQCTQYHDVPGIIFSVTGYTGNLFHDFTDVMVPLFTTANQFNGEVKFLISDMMIWWVRKYHRVLEALSNYPVIDFKNDNEVHCFKHVIVGLHAYMEFTIDSKLAPKNYSMVDFNAFMRRAYGLKRDSVTVLGEQPSKKPRLLIISRKRTRTFLNLNEIVELAKDIGYEVIVNEADVSTRISQMAEVVNSCDVMMGVHGAGLTNCVFLPRNGTLIQIVPWGALDWISRIDFGDPSTQMGLHYMHYSISIEESSLLEEYPRDHEMFRNPVAFHKNGFDFVKKTFMDNQNVRLDVKRFRSVLLEALDHLTP</sequence>
<proteinExistence type="predicted"/>
<comment type="caution">
    <text evidence="9">The sequence shown here is derived from an EMBL/GenBank/DDBJ whole genome shotgun (WGS) entry which is preliminary data.</text>
</comment>
<dbReference type="OrthoDB" id="529273at2759"/>
<dbReference type="PANTHER" id="PTHR20961:SF97">
    <property type="entry name" value="ALPHA-1,3-ARABINOSYLTRANSFERASE XAT3"/>
    <property type="match status" value="1"/>
</dbReference>
<dbReference type="Pfam" id="PF04577">
    <property type="entry name" value="Glyco_transf_61"/>
    <property type="match status" value="1"/>
</dbReference>
<comment type="subcellular location">
    <subcellularLocation>
        <location evidence="1">Golgi apparatus membrane</location>
        <topology evidence="1">Single-pass type II membrane protein</topology>
    </subcellularLocation>
</comment>